<accession>A0A2T2NT28</accession>
<dbReference type="EMBL" id="KZ678133">
    <property type="protein sequence ID" value="PSN68563.1"/>
    <property type="molecule type" value="Genomic_DNA"/>
</dbReference>
<organism evidence="3 4">
    <name type="scientific">Corynespora cassiicola Philippines</name>
    <dbReference type="NCBI Taxonomy" id="1448308"/>
    <lineage>
        <taxon>Eukaryota</taxon>
        <taxon>Fungi</taxon>
        <taxon>Dikarya</taxon>
        <taxon>Ascomycota</taxon>
        <taxon>Pezizomycotina</taxon>
        <taxon>Dothideomycetes</taxon>
        <taxon>Pleosporomycetidae</taxon>
        <taxon>Pleosporales</taxon>
        <taxon>Corynesporascaceae</taxon>
        <taxon>Corynespora</taxon>
    </lineage>
</organism>
<dbReference type="Proteomes" id="UP000240883">
    <property type="component" value="Unassembled WGS sequence"/>
</dbReference>
<feature type="chain" id="PRO_5015679132" description="DUF8021 domain-containing protein" evidence="1">
    <location>
        <begin position="18"/>
        <end position="268"/>
    </location>
</feature>
<reference evidence="3 4" key="1">
    <citation type="journal article" date="2018" name="Front. Microbiol.">
        <title>Genome-Wide Analysis of Corynespora cassiicola Leaf Fall Disease Putative Effectors.</title>
        <authorList>
            <person name="Lopez D."/>
            <person name="Ribeiro S."/>
            <person name="Label P."/>
            <person name="Fumanal B."/>
            <person name="Venisse J.S."/>
            <person name="Kohler A."/>
            <person name="de Oliveira R.R."/>
            <person name="Labutti K."/>
            <person name="Lipzen A."/>
            <person name="Lail K."/>
            <person name="Bauer D."/>
            <person name="Ohm R.A."/>
            <person name="Barry K.W."/>
            <person name="Spatafora J."/>
            <person name="Grigoriev I.V."/>
            <person name="Martin F.M."/>
            <person name="Pujade-Renaud V."/>
        </authorList>
    </citation>
    <scope>NUCLEOTIDE SEQUENCE [LARGE SCALE GENOMIC DNA]</scope>
    <source>
        <strain evidence="3 4">Philippines</strain>
    </source>
</reference>
<proteinExistence type="predicted"/>
<sequence length="268" mass="29448">MRCPLLLYFSLAAQASAACTRSGLQETVARYIQAQTSGQLDLLPLAPGVSYTENDAPTDMAKGVLSQPVTIDFHRSLYDTAQCAAFTELAAATGSHPYVIHSHIFVVDDSITNIQSVVSDAGDWLFNATAFLSWTKREKWDTIAEGKRDSRAVIKAAGDAYLDSWGNGSVRVPYGTPCARLEGGAYTGERNQSSNTCRMPEFPQPFRITNRRYIIDEEMGGMDIFNDFPFIDATKPNGTASSNFMRIEGGMLRYIHEVTVCATRNCGR</sequence>
<gene>
    <name evidence="3" type="ORF">BS50DRAFT_632479</name>
</gene>
<keyword evidence="4" id="KW-1185">Reference proteome</keyword>
<keyword evidence="1" id="KW-0732">Signal</keyword>
<evidence type="ECO:0000256" key="1">
    <source>
        <dbReference type="SAM" id="SignalP"/>
    </source>
</evidence>
<dbReference type="PROSITE" id="PS51257">
    <property type="entry name" value="PROKAR_LIPOPROTEIN"/>
    <property type="match status" value="1"/>
</dbReference>
<feature type="signal peptide" evidence="1">
    <location>
        <begin position="1"/>
        <end position="17"/>
    </location>
</feature>
<dbReference type="Pfam" id="PF26061">
    <property type="entry name" value="DUF8021"/>
    <property type="match status" value="1"/>
</dbReference>
<evidence type="ECO:0000313" key="4">
    <source>
        <dbReference type="Proteomes" id="UP000240883"/>
    </source>
</evidence>
<dbReference type="InterPro" id="IPR058334">
    <property type="entry name" value="DUF8021"/>
</dbReference>
<name>A0A2T2NT28_CORCC</name>
<protein>
    <recommendedName>
        <fullName evidence="2">DUF8021 domain-containing protein</fullName>
    </recommendedName>
</protein>
<dbReference type="OrthoDB" id="3515051at2759"/>
<evidence type="ECO:0000259" key="2">
    <source>
        <dbReference type="Pfam" id="PF26061"/>
    </source>
</evidence>
<dbReference type="AlphaFoldDB" id="A0A2T2NT28"/>
<evidence type="ECO:0000313" key="3">
    <source>
        <dbReference type="EMBL" id="PSN68563.1"/>
    </source>
</evidence>
<feature type="domain" description="DUF8021" evidence="2">
    <location>
        <begin position="147"/>
        <end position="259"/>
    </location>
</feature>